<feature type="compositionally biased region" description="Low complexity" evidence="1">
    <location>
        <begin position="148"/>
        <end position="175"/>
    </location>
</feature>
<name>A0A061S002_9CHLO</name>
<proteinExistence type="predicted"/>
<feature type="region of interest" description="Disordered" evidence="1">
    <location>
        <begin position="83"/>
        <end position="175"/>
    </location>
</feature>
<organism evidence="2">
    <name type="scientific">Tetraselmis sp. GSL018</name>
    <dbReference type="NCBI Taxonomy" id="582737"/>
    <lineage>
        <taxon>Eukaryota</taxon>
        <taxon>Viridiplantae</taxon>
        <taxon>Chlorophyta</taxon>
        <taxon>core chlorophytes</taxon>
        <taxon>Chlorodendrophyceae</taxon>
        <taxon>Chlorodendrales</taxon>
        <taxon>Chlorodendraceae</taxon>
        <taxon>Tetraselmis</taxon>
    </lineage>
</organism>
<dbReference type="AlphaFoldDB" id="A0A061S002"/>
<protein>
    <submittedName>
        <fullName evidence="2">Uncharacterized protein</fullName>
    </submittedName>
</protein>
<accession>A0A061S002</accession>
<gene>
    <name evidence="2" type="ORF">TSPGSL018_20713</name>
</gene>
<sequence>MQPQVPPATYFPPRGPAVVVQNTAKYYPGSSSSPSFLPELEIVQGPTAMVETSTVWERRKNEALVSLQSRLDEMEGAMAKALQSSVANPGGSESPAVNWERNGDTQTGGVSPLPELTSDPAPVHAPVGRRKVTYYPAHPSAASPLKVSSCPCPSSSASRQRLLSSSPQTSRGTGA</sequence>
<evidence type="ECO:0000313" key="2">
    <source>
        <dbReference type="EMBL" id="JAC76240.1"/>
    </source>
</evidence>
<reference evidence="2" key="1">
    <citation type="submission" date="2014-05" db="EMBL/GenBank/DDBJ databases">
        <title>The transcriptome of the halophilic microalga Tetraselmis sp. GSL018 isolated from the Great Salt Lake, Utah.</title>
        <authorList>
            <person name="Jinkerson R.E."/>
            <person name="D'Adamo S."/>
            <person name="Posewitz M.C."/>
        </authorList>
    </citation>
    <scope>NUCLEOTIDE SEQUENCE</scope>
    <source>
        <strain evidence="2">GSL018</strain>
    </source>
</reference>
<dbReference type="EMBL" id="GBEZ01009339">
    <property type="protein sequence ID" value="JAC76240.1"/>
    <property type="molecule type" value="Transcribed_RNA"/>
</dbReference>
<evidence type="ECO:0000256" key="1">
    <source>
        <dbReference type="SAM" id="MobiDB-lite"/>
    </source>
</evidence>